<gene>
    <name evidence="2" type="ORF">IAA72_09395</name>
</gene>
<dbReference type="InterPro" id="IPR009492">
    <property type="entry name" value="TniQ"/>
</dbReference>
<proteinExistence type="predicted"/>
<comment type="caution">
    <text evidence="2">The sequence shown here is derived from an EMBL/GenBank/DDBJ whole genome shotgun (WGS) entry which is preliminary data.</text>
</comment>
<protein>
    <submittedName>
        <fullName evidence="2">TniQ family protein</fullName>
    </submittedName>
</protein>
<accession>A0A9D9NDW3</accession>
<sequence length="711" mass="82950">MATETYPVRIRPESGIRLNTPDIYEGEHIWSYLSRLANANGLADATAFMKEIGAYISPFRKSQFLYGFSCEVPYPEIDRILDIGMPNDWRLDATTYGLKSLFLSRYRQLSHLYSYSDLWKQKTSFWARHISDINTMQACPECLEEDIGEGTFHYHVEHQINSIEYCPKHGLMLVPVEKREVETSKPTFSLMTGRSFYPMHLGLEELRELYAECREKDFIGTAITHASRKEERIGMFWRAFMEEQPDGTMEDLQEAITSRLRERYRHKETWKLKMAILDDKDLDEYRPIGLNARSMQLTTDSPITYVNPNEAMGLIAGLFESPEDLFENLHVRSYREEFEKAIHGRFELIGPYRESLITIRCLECGKTFPTTPLAIISELGCPECNKKLSNQEIMFRMFEKASAGRWYLDSEFKSLNDMISVISRETEEEISTSAERFLFYDDKLLPETQISPAKRKAYRDHKRIVEDTAILEDAGVPVDANSFKTLEHIKPVVQDYMLTHPVIFLPNLKKYGDERIIRNYCNRLATKGLLHNVDRGIYTTSPMDVDDVIWAKYWITENNQKGAPVCESLLKLARDERYPDSRHREERPAFVLYDEGVSTRHHDVRTVADREIDIYYVHTPITVENWPAISLLASMKQSEKMFDPFAPDYFTLRLWTLLMNITGTKVIRNSEGFPEWVVKQVYSLILTKDDIKGTKWEKEFQKMEKSRKEGV</sequence>
<dbReference type="Pfam" id="PF06527">
    <property type="entry name" value="TniQ"/>
    <property type="match status" value="1"/>
</dbReference>
<reference evidence="2" key="1">
    <citation type="submission" date="2020-10" db="EMBL/GenBank/DDBJ databases">
        <authorList>
            <person name="Gilroy R."/>
        </authorList>
    </citation>
    <scope>NUCLEOTIDE SEQUENCE</scope>
    <source>
        <strain evidence="2">14700</strain>
    </source>
</reference>
<organism evidence="2 3">
    <name type="scientific">Candidatus Ornithospirochaeta stercoravium</name>
    <dbReference type="NCBI Taxonomy" id="2840897"/>
    <lineage>
        <taxon>Bacteria</taxon>
        <taxon>Pseudomonadati</taxon>
        <taxon>Spirochaetota</taxon>
        <taxon>Spirochaetia</taxon>
        <taxon>Spirochaetales</taxon>
        <taxon>Spirochaetaceae</taxon>
        <taxon>Spirochaetaceae incertae sedis</taxon>
        <taxon>Candidatus Ornithospirochaeta</taxon>
    </lineage>
</organism>
<feature type="domain" description="TniQ" evidence="1">
    <location>
        <begin position="20"/>
        <end position="173"/>
    </location>
</feature>
<dbReference type="Proteomes" id="UP000810292">
    <property type="component" value="Unassembled WGS sequence"/>
</dbReference>
<reference evidence="2" key="2">
    <citation type="journal article" date="2021" name="PeerJ">
        <title>Extensive microbial diversity within the chicken gut microbiome revealed by metagenomics and culture.</title>
        <authorList>
            <person name="Gilroy R."/>
            <person name="Ravi A."/>
            <person name="Getino M."/>
            <person name="Pursley I."/>
            <person name="Horton D.L."/>
            <person name="Alikhan N.F."/>
            <person name="Baker D."/>
            <person name="Gharbi K."/>
            <person name="Hall N."/>
            <person name="Watson M."/>
            <person name="Adriaenssens E.M."/>
            <person name="Foster-Nyarko E."/>
            <person name="Jarju S."/>
            <person name="Secka A."/>
            <person name="Antonio M."/>
            <person name="Oren A."/>
            <person name="Chaudhuri R.R."/>
            <person name="La Ragione R."/>
            <person name="Hildebrand F."/>
            <person name="Pallen M.J."/>
        </authorList>
    </citation>
    <scope>NUCLEOTIDE SEQUENCE</scope>
    <source>
        <strain evidence="2">14700</strain>
    </source>
</reference>
<name>A0A9D9NDW3_9SPIO</name>
<dbReference type="AlphaFoldDB" id="A0A9D9NDW3"/>
<evidence type="ECO:0000313" key="2">
    <source>
        <dbReference type="EMBL" id="MBO8469981.1"/>
    </source>
</evidence>
<evidence type="ECO:0000259" key="1">
    <source>
        <dbReference type="Pfam" id="PF06527"/>
    </source>
</evidence>
<dbReference type="EMBL" id="JADIMF010000153">
    <property type="protein sequence ID" value="MBO8469981.1"/>
    <property type="molecule type" value="Genomic_DNA"/>
</dbReference>
<evidence type="ECO:0000313" key="3">
    <source>
        <dbReference type="Proteomes" id="UP000810292"/>
    </source>
</evidence>